<dbReference type="Proteomes" id="UP000574332">
    <property type="component" value="Unassembled WGS sequence"/>
</dbReference>
<dbReference type="PANTHER" id="PTHR43581">
    <property type="entry name" value="ATP/GTP PHOSPHATASE"/>
    <property type="match status" value="1"/>
</dbReference>
<evidence type="ECO:0000259" key="2">
    <source>
        <dbReference type="Pfam" id="PF13304"/>
    </source>
</evidence>
<dbReference type="GO" id="GO:0005524">
    <property type="term" value="F:ATP binding"/>
    <property type="evidence" value="ECO:0007669"/>
    <property type="project" value="InterPro"/>
</dbReference>
<dbReference type="EMBL" id="JACCCY010000001">
    <property type="protein sequence ID" value="NYI48877.1"/>
    <property type="molecule type" value="Genomic_DNA"/>
</dbReference>
<dbReference type="GO" id="GO:0016887">
    <property type="term" value="F:ATP hydrolysis activity"/>
    <property type="evidence" value="ECO:0007669"/>
    <property type="project" value="InterPro"/>
</dbReference>
<proteinExistence type="predicted"/>
<evidence type="ECO:0000313" key="3">
    <source>
        <dbReference type="EMBL" id="NYI48877.1"/>
    </source>
</evidence>
<evidence type="ECO:0008006" key="5">
    <source>
        <dbReference type="Google" id="ProtNLM"/>
    </source>
</evidence>
<dbReference type="InterPro" id="IPR041685">
    <property type="entry name" value="AAA_GajA/Old/RecF-like"/>
</dbReference>
<dbReference type="RefSeq" id="WP_179398837.1">
    <property type="nucleotide sequence ID" value="NZ_JACCCY010000001.1"/>
</dbReference>
<gene>
    <name evidence="3" type="ORF">F5613_000922</name>
</gene>
<dbReference type="AlphaFoldDB" id="A0A8E2D3A4"/>
<protein>
    <recommendedName>
        <fullName evidence="5">ATPase AAA-type core domain-containing protein</fullName>
    </recommendedName>
</protein>
<name>A0A8E2D3A4_9PORP</name>
<dbReference type="PANTHER" id="PTHR43581:SF4">
    <property type="entry name" value="ATP_GTP PHOSPHATASE"/>
    <property type="match status" value="1"/>
</dbReference>
<organism evidence="3 4">
    <name type="scientific">Macellibacteroides fermentans</name>
    <dbReference type="NCBI Taxonomy" id="879969"/>
    <lineage>
        <taxon>Bacteria</taxon>
        <taxon>Pseudomonadati</taxon>
        <taxon>Bacteroidota</taxon>
        <taxon>Bacteroidia</taxon>
        <taxon>Bacteroidales</taxon>
        <taxon>Porphyromonadaceae</taxon>
        <taxon>Macellibacteroides</taxon>
    </lineage>
</organism>
<accession>A0A8E2D3A4</accession>
<reference evidence="3 4" key="1">
    <citation type="submission" date="2020-07" db="EMBL/GenBank/DDBJ databases">
        <title>Genomic Encyclopedia of Type Strains, Phase IV (KMG-IV): sequencing the most valuable type-strain genomes for metagenomic binning, comparative biology and taxonomic classification.</title>
        <authorList>
            <person name="Goeker M."/>
        </authorList>
    </citation>
    <scope>NUCLEOTIDE SEQUENCE [LARGE SCALE GENOMIC DNA]</scope>
    <source>
        <strain evidence="3 4">DSM 23697</strain>
    </source>
</reference>
<dbReference type="InterPro" id="IPR027417">
    <property type="entry name" value="P-loop_NTPase"/>
</dbReference>
<feature type="domain" description="Endonuclease GajA/Old nuclease/RecF-like AAA" evidence="1">
    <location>
        <begin position="5"/>
        <end position="49"/>
    </location>
</feature>
<dbReference type="InterPro" id="IPR051396">
    <property type="entry name" value="Bact_Antivir_Def_Nuclease"/>
</dbReference>
<dbReference type="Gene3D" id="3.40.50.300">
    <property type="entry name" value="P-loop containing nucleotide triphosphate hydrolases"/>
    <property type="match status" value="2"/>
</dbReference>
<comment type="caution">
    <text evidence="3">The sequence shown here is derived from an EMBL/GenBank/DDBJ whole genome shotgun (WGS) entry which is preliminary data.</text>
</comment>
<dbReference type="InterPro" id="IPR003959">
    <property type="entry name" value="ATPase_AAA_core"/>
</dbReference>
<sequence>MASFKNLRIKNFRGFDSIELKGFNRINILMGKNNCGKSSVLEGILLLIGLHNPTLPSSINKLRGMQPGQSGFLKSMFHNMDMIAHPVIMGDYDADSFRKLEIKPILKTSMQGGGSPLVSSPTQDLSGVELKGITKIQDKETSSSVSLTIEGGSETTLFSTVSPDGLDGTFISSHMGEGLSLAMISDLVKKKKDHIVLEAIQRFDDRVKAIKVLPDGIYLDMEGIDELVQINAAGDGIRRFLNIVSTIANLESKIVLIDEIENGLHYSAYKLLWQCILVISEVTNVQLFITTHSMETLKCLNEILRKESNAKYRDWVNSYTIANTKLKGFQTYRYNYEGFTNAIENEIEIRS</sequence>
<dbReference type="Pfam" id="PF13304">
    <property type="entry name" value="AAA_21"/>
    <property type="match status" value="1"/>
</dbReference>
<evidence type="ECO:0000259" key="1">
    <source>
        <dbReference type="Pfam" id="PF13175"/>
    </source>
</evidence>
<dbReference type="SUPFAM" id="SSF52540">
    <property type="entry name" value="P-loop containing nucleoside triphosphate hydrolases"/>
    <property type="match status" value="1"/>
</dbReference>
<feature type="domain" description="ATPase AAA-type core" evidence="2">
    <location>
        <begin position="216"/>
        <end position="297"/>
    </location>
</feature>
<evidence type="ECO:0000313" key="4">
    <source>
        <dbReference type="Proteomes" id="UP000574332"/>
    </source>
</evidence>
<keyword evidence="4" id="KW-1185">Reference proteome</keyword>
<dbReference type="Pfam" id="PF13175">
    <property type="entry name" value="AAA_15"/>
    <property type="match status" value="1"/>
</dbReference>